<feature type="compositionally biased region" description="Low complexity" evidence="5">
    <location>
        <begin position="694"/>
        <end position="710"/>
    </location>
</feature>
<evidence type="ECO:0000256" key="1">
    <source>
        <dbReference type="ARBA" id="ARBA00004496"/>
    </source>
</evidence>
<feature type="compositionally biased region" description="Basic residues" evidence="5">
    <location>
        <begin position="322"/>
        <end position="331"/>
    </location>
</feature>
<accession>A0A8T3CLJ5</accession>
<protein>
    <recommendedName>
        <fullName evidence="6">PDZ domain-containing protein</fullName>
    </recommendedName>
</protein>
<dbReference type="GO" id="GO:0015629">
    <property type="term" value="C:actin cytoskeleton"/>
    <property type="evidence" value="ECO:0007669"/>
    <property type="project" value="TreeGrafter"/>
</dbReference>
<feature type="region of interest" description="Disordered" evidence="5">
    <location>
        <begin position="384"/>
        <end position="404"/>
    </location>
</feature>
<evidence type="ECO:0000256" key="4">
    <source>
        <dbReference type="ARBA" id="ARBA00038161"/>
    </source>
</evidence>
<proteinExistence type="inferred from homology"/>
<dbReference type="SUPFAM" id="SSF50156">
    <property type="entry name" value="PDZ domain-like"/>
    <property type="match status" value="1"/>
</dbReference>
<reference evidence="7" key="1">
    <citation type="submission" date="2021-01" db="EMBL/GenBank/DDBJ databases">
        <authorList>
            <person name="Zahm M."/>
            <person name="Roques C."/>
            <person name="Cabau C."/>
            <person name="Klopp C."/>
            <person name="Donnadieu C."/>
            <person name="Jouanno E."/>
            <person name="Lampietro C."/>
            <person name="Louis A."/>
            <person name="Herpin A."/>
            <person name="Echchiki A."/>
            <person name="Berthelot C."/>
            <person name="Parey E."/>
            <person name="Roest-Crollius H."/>
            <person name="Braasch I."/>
            <person name="Postlethwait J."/>
            <person name="Bobe J."/>
            <person name="Montfort J."/>
            <person name="Bouchez O."/>
            <person name="Begum T."/>
            <person name="Mejri S."/>
            <person name="Adams A."/>
            <person name="Chen W.-J."/>
            <person name="Guiguen Y."/>
        </authorList>
    </citation>
    <scope>NUCLEOTIDE SEQUENCE</scope>
    <source>
        <tissue evidence="7">Blood</tissue>
    </source>
</reference>
<dbReference type="Proteomes" id="UP000829720">
    <property type="component" value="Unassembled WGS sequence"/>
</dbReference>
<comment type="subcellular location">
    <subcellularLocation>
        <location evidence="1">Cytoplasm</location>
    </subcellularLocation>
</comment>
<feature type="compositionally biased region" description="Pro residues" evidence="5">
    <location>
        <begin position="786"/>
        <end position="806"/>
    </location>
</feature>
<dbReference type="PANTHER" id="PTHR24217">
    <property type="entry name" value="PUTATIVE-RELATED"/>
    <property type="match status" value="1"/>
</dbReference>
<feature type="compositionally biased region" description="Basic and acidic residues" evidence="5">
    <location>
        <begin position="332"/>
        <end position="344"/>
    </location>
</feature>
<comment type="caution">
    <text evidence="7">The sequence shown here is derived from an EMBL/GenBank/DDBJ whole genome shotgun (WGS) entry which is preliminary data.</text>
</comment>
<feature type="region of interest" description="Disordered" evidence="5">
    <location>
        <begin position="259"/>
        <end position="344"/>
    </location>
</feature>
<dbReference type="InterPro" id="IPR051976">
    <property type="entry name" value="Synaptopodin_domain"/>
</dbReference>
<keyword evidence="2" id="KW-0963">Cytoplasm</keyword>
<feature type="compositionally biased region" description="Gly residues" evidence="5">
    <location>
        <begin position="262"/>
        <end position="282"/>
    </location>
</feature>
<dbReference type="PROSITE" id="PS50106">
    <property type="entry name" value="PDZ"/>
    <property type="match status" value="1"/>
</dbReference>
<dbReference type="InterPro" id="IPR001478">
    <property type="entry name" value="PDZ"/>
</dbReference>
<evidence type="ECO:0000256" key="2">
    <source>
        <dbReference type="ARBA" id="ARBA00022490"/>
    </source>
</evidence>
<feature type="region of interest" description="Disordered" evidence="5">
    <location>
        <begin position="548"/>
        <end position="580"/>
    </location>
</feature>
<evidence type="ECO:0000259" key="6">
    <source>
        <dbReference type="PROSITE" id="PS50106"/>
    </source>
</evidence>
<gene>
    <name evidence="7" type="ORF">AGOR_G00231550</name>
</gene>
<dbReference type="OrthoDB" id="6502734at2759"/>
<feature type="domain" description="PDZ" evidence="6">
    <location>
        <begin position="11"/>
        <end position="94"/>
    </location>
</feature>
<dbReference type="SMART" id="SM00228">
    <property type="entry name" value="PDZ"/>
    <property type="match status" value="1"/>
</dbReference>
<evidence type="ECO:0000256" key="5">
    <source>
        <dbReference type="SAM" id="MobiDB-lite"/>
    </source>
</evidence>
<dbReference type="Gene3D" id="2.30.42.10">
    <property type="match status" value="1"/>
</dbReference>
<keyword evidence="3" id="KW-0597">Phosphoprotein</keyword>
<evidence type="ECO:0000313" key="8">
    <source>
        <dbReference type="Proteomes" id="UP000829720"/>
    </source>
</evidence>
<dbReference type="GO" id="GO:0005634">
    <property type="term" value="C:nucleus"/>
    <property type="evidence" value="ECO:0007669"/>
    <property type="project" value="TreeGrafter"/>
</dbReference>
<comment type="similarity">
    <text evidence="4">Belongs to the synaptopodin family.</text>
</comment>
<feature type="region of interest" description="Disordered" evidence="5">
    <location>
        <begin position="656"/>
        <end position="882"/>
    </location>
</feature>
<feature type="compositionally biased region" description="Polar residues" evidence="5">
    <location>
        <begin position="675"/>
        <end position="692"/>
    </location>
</feature>
<feature type="compositionally biased region" description="Acidic residues" evidence="5">
    <location>
        <begin position="390"/>
        <end position="403"/>
    </location>
</feature>
<evidence type="ECO:0000313" key="7">
    <source>
        <dbReference type="EMBL" id="KAI1883448.1"/>
    </source>
</evidence>
<feature type="compositionally biased region" description="Pro residues" evidence="5">
    <location>
        <begin position="727"/>
        <end position="737"/>
    </location>
</feature>
<feature type="compositionally biased region" description="Acidic residues" evidence="5">
    <location>
        <begin position="303"/>
        <end position="316"/>
    </location>
</feature>
<feature type="region of interest" description="Disordered" evidence="5">
    <location>
        <begin position="920"/>
        <end position="939"/>
    </location>
</feature>
<dbReference type="GO" id="GO:0030018">
    <property type="term" value="C:Z disc"/>
    <property type="evidence" value="ECO:0007669"/>
    <property type="project" value="TreeGrafter"/>
</dbReference>
<name>A0A8T3CLJ5_9TELE</name>
<dbReference type="AlphaFoldDB" id="A0A8T3CLJ5"/>
<sequence length="976" mass="105330">MRSASMGTGEYICITVRGGAPWGFSLQGEGEDPHEPRRVSQVDEGGQAALAGLCEGDEVVSLNGKSCVGLTLPETMALMDAATNSLRLLVKRHRAPDPLGPDAETAYFGAREPVGEGLESTTLQIWPSRELYISEPEDKAYCRGVESNTTQLSFPLSAGGPRGGTFPPGSLVELQLALSHHTLEGEQAEGTRGVLATESGRGYELDARPAKTEFRSTASSVTSTTALYIPRHDREPLGQRGEVEVTLPGSLRHWQGEEVAGEAGGSGRFESQGGGGGGGRGGSSKVPPTCVSFTLEASSEGVEPVDEWEWDSESEGDDIKPNKHRARHARLRRSESQSEKQVKEAKSKCKRIALLLTAAPNPNNKGVLMFKKHRQRAKKYTLVSYGTGENEPEEDDDDEDEEESKAVQFTFLAAGDSELDEDFLANAQGRGHILTLDWDTGLLEIEKKLDNGEDMECLPETKGKGALMFAQRRQRVDEITAEHEEMRSKGLPVESVQEAQIPQISKHTSYQMEERSYMQSTGAHHQVEDVQRSVTTNVTAKPFSAVQNRVPAPFTPPQTSQQAWTADAGPGEQIASRDERISVPAIKTGILQDTRRRIVGKPMFTFKEAPKVSPNPELLNLLNRHDRKPGLEYSPEEDYLSLGAEACNFLQPSGMKTKIPPPVAPKPTINPASPPWSSQIENSTQPPSQPVQNEAAVSAEALAEAPALTEAPPPSEVPASNEGPAPDDAPPAAPPQAPEKSPSPQQHATVSSWSPPEAQAQPQPPQPDAQGPPQNQEPPQQQQPATPQPQTSPDPQPAWPSPPPQQSQPTVSTWVAPQPYQAPASAIAPAQNHTATYQPVKPWNQPEQAPYANSAGPPPPPPRRMNSYTAPPAPKALPASPVGSAGTAFEMPALKGRGAELFAKRQSRMERYVVDSATVQANKARAQSPTPSLPNSWKYSPNVRAPPPLAYNPIHSPSYPPWSYEAGSFVQHFLKG</sequence>
<keyword evidence="8" id="KW-1185">Reference proteome</keyword>
<dbReference type="GO" id="GO:0032233">
    <property type="term" value="P:positive regulation of actin filament bundle assembly"/>
    <property type="evidence" value="ECO:0007669"/>
    <property type="project" value="TreeGrafter"/>
</dbReference>
<dbReference type="PRINTS" id="PR01217">
    <property type="entry name" value="PRICHEXTENSN"/>
</dbReference>
<dbReference type="GO" id="GO:0003779">
    <property type="term" value="F:actin binding"/>
    <property type="evidence" value="ECO:0007669"/>
    <property type="project" value="TreeGrafter"/>
</dbReference>
<dbReference type="PANTHER" id="PTHR24217:SF9">
    <property type="entry name" value="SYNAPTOPODIN-2"/>
    <property type="match status" value="1"/>
</dbReference>
<feature type="compositionally biased region" description="Low complexity" evidence="5">
    <location>
        <begin position="768"/>
        <end position="785"/>
    </location>
</feature>
<dbReference type="Pfam" id="PF00595">
    <property type="entry name" value="PDZ"/>
    <property type="match status" value="1"/>
</dbReference>
<dbReference type="InterPro" id="IPR036034">
    <property type="entry name" value="PDZ_sf"/>
</dbReference>
<dbReference type="EMBL" id="JAERUA010000023">
    <property type="protein sequence ID" value="KAI1883448.1"/>
    <property type="molecule type" value="Genomic_DNA"/>
</dbReference>
<evidence type="ECO:0000256" key="3">
    <source>
        <dbReference type="ARBA" id="ARBA00022553"/>
    </source>
</evidence>
<organism evidence="7 8">
    <name type="scientific">Albula goreensis</name>
    <dbReference type="NCBI Taxonomy" id="1534307"/>
    <lineage>
        <taxon>Eukaryota</taxon>
        <taxon>Metazoa</taxon>
        <taxon>Chordata</taxon>
        <taxon>Craniata</taxon>
        <taxon>Vertebrata</taxon>
        <taxon>Euteleostomi</taxon>
        <taxon>Actinopterygii</taxon>
        <taxon>Neopterygii</taxon>
        <taxon>Teleostei</taxon>
        <taxon>Albuliformes</taxon>
        <taxon>Albulidae</taxon>
        <taxon>Albula</taxon>
    </lineage>
</organism>